<evidence type="ECO:0000313" key="3">
    <source>
        <dbReference type="Proteomes" id="UP000020077"/>
    </source>
</evidence>
<dbReference type="Proteomes" id="UP000020077">
    <property type="component" value="Unassembled WGS sequence"/>
</dbReference>
<feature type="region of interest" description="Disordered" evidence="1">
    <location>
        <begin position="66"/>
        <end position="103"/>
    </location>
</feature>
<feature type="region of interest" description="Disordered" evidence="1">
    <location>
        <begin position="1"/>
        <end position="49"/>
    </location>
</feature>
<proteinExistence type="predicted"/>
<evidence type="ECO:0000256" key="1">
    <source>
        <dbReference type="SAM" id="MobiDB-lite"/>
    </source>
</evidence>
<comment type="caution">
    <text evidence="2">The sequence shown here is derived from an EMBL/GenBank/DDBJ whole genome shotgun (WGS) entry which is preliminary data.</text>
</comment>
<sequence>MLLHRSQAQGEDVDSGLSRRPARHGNHFIGSDPERTQGDRQGDRRSESGLLRSGCCRDLLPQSLVRSGRTAREHHRLRLERGDLRRPRPRHGTDKSGLCARNRGPHALRGDRWCRRLPRTLCRGRTRTGDARPHGQAADRFRSGQPDAGNHARACPRGSSRRDHGDRSIGLCQPGQ</sequence>
<gene>
    <name evidence="2" type="ORF">AW09_002696</name>
</gene>
<feature type="compositionally biased region" description="Basic and acidic residues" evidence="1">
    <location>
        <begin position="79"/>
        <end position="94"/>
    </location>
</feature>
<name>A0A080LUE2_9PROT</name>
<organism evidence="2 3">
    <name type="scientific">Candidatus Accumulibacter phosphatis</name>
    <dbReference type="NCBI Taxonomy" id="327160"/>
    <lineage>
        <taxon>Bacteria</taxon>
        <taxon>Pseudomonadati</taxon>
        <taxon>Pseudomonadota</taxon>
        <taxon>Betaproteobacteria</taxon>
        <taxon>Candidatus Accumulibacter</taxon>
    </lineage>
</organism>
<dbReference type="EMBL" id="JDVG02000437">
    <property type="protein sequence ID" value="KFB72113.1"/>
    <property type="molecule type" value="Genomic_DNA"/>
</dbReference>
<reference evidence="2 3" key="1">
    <citation type="submission" date="2014-02" db="EMBL/GenBank/DDBJ databases">
        <title>Expanding our view of genomic diversity in Candidatus Accumulibacter clades.</title>
        <authorList>
            <person name="Skennerton C.T."/>
            <person name="Barr J.J."/>
            <person name="Slater F.R."/>
            <person name="Bond P.L."/>
            <person name="Tyson G.W."/>
        </authorList>
    </citation>
    <scope>NUCLEOTIDE SEQUENCE [LARGE SCALE GENOMIC DNA]</scope>
    <source>
        <strain evidence="3">BA-91</strain>
    </source>
</reference>
<dbReference type="AlphaFoldDB" id="A0A080LUE2"/>
<feature type="compositionally biased region" description="Basic and acidic residues" evidence="1">
    <location>
        <begin position="32"/>
        <end position="47"/>
    </location>
</feature>
<feature type="region of interest" description="Disordered" evidence="1">
    <location>
        <begin position="124"/>
        <end position="176"/>
    </location>
</feature>
<protein>
    <submittedName>
        <fullName evidence="2">Uncharacterized protein</fullName>
    </submittedName>
</protein>
<feature type="compositionally biased region" description="Basic and acidic residues" evidence="1">
    <location>
        <begin position="127"/>
        <end position="142"/>
    </location>
</feature>
<accession>A0A080LUE2</accession>
<evidence type="ECO:0000313" key="2">
    <source>
        <dbReference type="EMBL" id="KFB72113.1"/>
    </source>
</evidence>